<dbReference type="InterPro" id="IPR036942">
    <property type="entry name" value="Beta-barrel_TonB_sf"/>
</dbReference>
<feature type="domain" description="TonB-dependent receptor plug" evidence="13">
    <location>
        <begin position="46"/>
        <end position="159"/>
    </location>
</feature>
<reference evidence="15" key="1">
    <citation type="submission" date="2018-09" db="EMBL/GenBank/DDBJ databases">
        <title>Paracoccus onubensis nov. sp. a moderate halophilic bacterium isolated from Gruta de las Maravillas (Aracena, Spain).</title>
        <authorList>
            <person name="Jurado V."/>
            <person name="Gutierrez-Patricio S."/>
            <person name="Gonzalez-Pimentel J.L."/>
            <person name="Miller A.Z."/>
            <person name="Laiz L."/>
            <person name="Saiz-Jimenez C."/>
        </authorList>
    </citation>
    <scope>NUCLEOTIDE SEQUENCE [LARGE SCALE GENOMIC DNA]</scope>
    <source>
        <strain evidence="15">DSM 26381</strain>
    </source>
</reference>
<dbReference type="Gene3D" id="2.40.170.20">
    <property type="entry name" value="TonB-dependent receptor, beta-barrel domain"/>
    <property type="match status" value="1"/>
</dbReference>
<comment type="caution">
    <text evidence="14">The sequence shown here is derived from an EMBL/GenBank/DDBJ whole genome shotgun (WGS) entry which is preliminary data.</text>
</comment>
<evidence type="ECO:0000256" key="10">
    <source>
        <dbReference type="RuleBase" id="RU003357"/>
    </source>
</evidence>
<keyword evidence="3 9" id="KW-0813">Transport</keyword>
<dbReference type="InterPro" id="IPR037066">
    <property type="entry name" value="Plug_dom_sf"/>
</dbReference>
<dbReference type="GO" id="GO:0009279">
    <property type="term" value="C:cell outer membrane"/>
    <property type="evidence" value="ECO:0007669"/>
    <property type="project" value="UniProtKB-SubCell"/>
</dbReference>
<organism evidence="14 15">
    <name type="scientific">Paracoccus siganidrum</name>
    <dbReference type="NCBI Taxonomy" id="1276757"/>
    <lineage>
        <taxon>Bacteria</taxon>
        <taxon>Pseudomonadati</taxon>
        <taxon>Pseudomonadota</taxon>
        <taxon>Alphaproteobacteria</taxon>
        <taxon>Rhodobacterales</taxon>
        <taxon>Paracoccaceae</taxon>
        <taxon>Paracoccus</taxon>
    </lineage>
</organism>
<evidence type="ECO:0000256" key="8">
    <source>
        <dbReference type="ARBA" id="ARBA00023237"/>
    </source>
</evidence>
<sequence length="664" mass="72802">MTGRNPLRAVLLGSCAFMFPHMALAQDGNPLLLDTITIESKRDVRTDTATAVTEIDQEEIDDRQAGTIAELIDSVPGVTLINGSTPSGSGINIRGFGAGNTYGSNQKVLIQVDGATQGSEELYRLGTQLFTDPELFKSVSVLRGTVGSFEYGSGVVGGILRLETKDASDFTGGEIGYRLRQGLSFGTNGDSITSSTILAWQPSEDFEVMANYVWRRQGEQDDGAGNNTGDVGFKEPSYGLKAKYSFGQDRDQYVSLSYTDSTIAERDVPYDAVAGLPFGNVDRDIRSRTLVLAYGWNPAGNDLVDLSVNLSYADQKIYNAAIGPGFPLIDADHRYETTKLTVKNTAHFSIGSVGNELRAGAELIFKDRLDAYAAPGGKDNRIALFAIDEMDFGNGFTLTPALRYETQNITYKGTNPRFEGEYDNDALMGGISARYEWQNGFAVFASGAYTESLPIMDDFDRQDYESGGNIINYMTTTEKARTWEIGASHRQADVFAADDAISLKANLYKTHVWDITSEPDVSTADMKGLELEGAYSHATGFYGEISANIVDYTSATVDGVWRDYYAQTPADSARLVLGKRWDRELDLSWEMVASKRYDRGDVDAAIPGTTVHNLRATYRPATGILEGTELRFAVENLFDKEYKRRLATRNAPGRNIKFALAKTF</sequence>
<dbReference type="GO" id="GO:0015344">
    <property type="term" value="F:siderophore uptake transmembrane transporter activity"/>
    <property type="evidence" value="ECO:0007669"/>
    <property type="project" value="TreeGrafter"/>
</dbReference>
<feature type="signal peptide" evidence="11">
    <location>
        <begin position="1"/>
        <end position="25"/>
    </location>
</feature>
<evidence type="ECO:0000256" key="4">
    <source>
        <dbReference type="ARBA" id="ARBA00022452"/>
    </source>
</evidence>
<evidence type="ECO:0000313" key="15">
    <source>
        <dbReference type="Proteomes" id="UP000283587"/>
    </source>
</evidence>
<dbReference type="SUPFAM" id="SSF56935">
    <property type="entry name" value="Porins"/>
    <property type="match status" value="1"/>
</dbReference>
<evidence type="ECO:0000256" key="3">
    <source>
        <dbReference type="ARBA" id="ARBA00022448"/>
    </source>
</evidence>
<evidence type="ECO:0000256" key="6">
    <source>
        <dbReference type="ARBA" id="ARBA00023077"/>
    </source>
</evidence>
<dbReference type="Gene3D" id="2.170.130.10">
    <property type="entry name" value="TonB-dependent receptor, plug domain"/>
    <property type="match status" value="1"/>
</dbReference>
<evidence type="ECO:0000259" key="13">
    <source>
        <dbReference type="Pfam" id="PF07715"/>
    </source>
</evidence>
<evidence type="ECO:0000256" key="1">
    <source>
        <dbReference type="ARBA" id="ARBA00004571"/>
    </source>
</evidence>
<evidence type="ECO:0000256" key="7">
    <source>
        <dbReference type="ARBA" id="ARBA00023136"/>
    </source>
</evidence>
<evidence type="ECO:0000259" key="12">
    <source>
        <dbReference type="Pfam" id="PF00593"/>
    </source>
</evidence>
<keyword evidence="7 9" id="KW-0472">Membrane</keyword>
<proteinExistence type="inferred from homology"/>
<dbReference type="PROSITE" id="PS52016">
    <property type="entry name" value="TONB_DEPENDENT_REC_3"/>
    <property type="match status" value="1"/>
</dbReference>
<dbReference type="PANTHER" id="PTHR30069">
    <property type="entry name" value="TONB-DEPENDENT OUTER MEMBRANE RECEPTOR"/>
    <property type="match status" value="1"/>
</dbReference>
<evidence type="ECO:0000256" key="9">
    <source>
        <dbReference type="PROSITE-ProRule" id="PRU01360"/>
    </source>
</evidence>
<evidence type="ECO:0000256" key="5">
    <source>
        <dbReference type="ARBA" id="ARBA00022692"/>
    </source>
</evidence>
<dbReference type="GO" id="GO:0044718">
    <property type="term" value="P:siderophore transmembrane transport"/>
    <property type="evidence" value="ECO:0007669"/>
    <property type="project" value="TreeGrafter"/>
</dbReference>
<dbReference type="InterPro" id="IPR000531">
    <property type="entry name" value="Beta-barrel_TonB"/>
</dbReference>
<dbReference type="InterPro" id="IPR039426">
    <property type="entry name" value="TonB-dep_rcpt-like"/>
</dbReference>
<dbReference type="Pfam" id="PF07715">
    <property type="entry name" value="Plug"/>
    <property type="match status" value="1"/>
</dbReference>
<evidence type="ECO:0000256" key="2">
    <source>
        <dbReference type="ARBA" id="ARBA00009810"/>
    </source>
</evidence>
<dbReference type="Proteomes" id="UP000283587">
    <property type="component" value="Unassembled WGS sequence"/>
</dbReference>
<keyword evidence="5 9" id="KW-0812">Transmembrane</keyword>
<comment type="similarity">
    <text evidence="2 9 10">Belongs to the TonB-dependent receptor family.</text>
</comment>
<accession>A0A418ZSE8</accession>
<name>A0A418ZSE8_9RHOB</name>
<keyword evidence="6 10" id="KW-0798">TonB box</keyword>
<gene>
    <name evidence="14" type="ORF">D3P05_23345</name>
</gene>
<evidence type="ECO:0000256" key="11">
    <source>
        <dbReference type="SAM" id="SignalP"/>
    </source>
</evidence>
<protein>
    <submittedName>
        <fullName evidence="14">Ligand-gated channel</fullName>
    </submittedName>
</protein>
<keyword evidence="4 9" id="KW-1134">Transmembrane beta strand</keyword>
<keyword evidence="8 9" id="KW-0998">Cell outer membrane</keyword>
<dbReference type="OrthoDB" id="9796221at2"/>
<dbReference type="PANTHER" id="PTHR30069:SF41">
    <property type="entry name" value="HEME_HEMOPEXIN UTILIZATION PROTEIN C"/>
    <property type="match status" value="1"/>
</dbReference>
<feature type="domain" description="TonB-dependent receptor-like beta-barrel" evidence="12">
    <location>
        <begin position="249"/>
        <end position="637"/>
    </location>
</feature>
<keyword evidence="11" id="KW-0732">Signal</keyword>
<keyword evidence="15" id="KW-1185">Reference proteome</keyword>
<comment type="subcellular location">
    <subcellularLocation>
        <location evidence="1 9">Cell outer membrane</location>
        <topology evidence="1 9">Multi-pass membrane protein</topology>
    </subcellularLocation>
</comment>
<dbReference type="AlphaFoldDB" id="A0A418ZSE8"/>
<feature type="chain" id="PRO_5019012378" evidence="11">
    <location>
        <begin position="26"/>
        <end position="664"/>
    </location>
</feature>
<evidence type="ECO:0000313" key="14">
    <source>
        <dbReference type="EMBL" id="RJK99324.1"/>
    </source>
</evidence>
<dbReference type="Pfam" id="PF00593">
    <property type="entry name" value="TonB_dep_Rec_b-barrel"/>
    <property type="match status" value="1"/>
</dbReference>
<dbReference type="EMBL" id="QZEW01000191">
    <property type="protein sequence ID" value="RJK99324.1"/>
    <property type="molecule type" value="Genomic_DNA"/>
</dbReference>
<dbReference type="InterPro" id="IPR012910">
    <property type="entry name" value="Plug_dom"/>
</dbReference>